<dbReference type="PANTHER" id="PTHR34406">
    <property type="entry name" value="PROTEIN YCEI"/>
    <property type="match status" value="1"/>
</dbReference>
<dbReference type="SUPFAM" id="SSF101874">
    <property type="entry name" value="YceI-like"/>
    <property type="match status" value="1"/>
</dbReference>
<feature type="chain" id="PRO_5047185222" evidence="1">
    <location>
        <begin position="23"/>
        <end position="190"/>
    </location>
</feature>
<dbReference type="SMART" id="SM00867">
    <property type="entry name" value="YceI"/>
    <property type="match status" value="1"/>
</dbReference>
<evidence type="ECO:0000313" key="3">
    <source>
        <dbReference type="EMBL" id="MFC4222170.1"/>
    </source>
</evidence>
<evidence type="ECO:0000313" key="4">
    <source>
        <dbReference type="Proteomes" id="UP001595841"/>
    </source>
</evidence>
<keyword evidence="4" id="KW-1185">Reference proteome</keyword>
<sequence length="190" mass="20689">MKKRVLSLVLTTVVGASSIANTAEKETKEVKAEESQVTWKAYKFGGSHTGTVTLKSGALEFDGEKLIGGEFVVDMSSINTTDLEGDYKNKLDGHLNSEDFFATEANPTSTLVFTKVKSTGKNSYEVTGDLTIKGITKPVTFDVSVYGNKATATLKVDRTKYDIKYSSGIIGTAKDKLIYDEFDLVVDLQM</sequence>
<reference evidence="4" key="1">
    <citation type="journal article" date="2019" name="Int. J. Syst. Evol. Microbiol.">
        <title>The Global Catalogue of Microorganisms (GCM) 10K type strain sequencing project: providing services to taxonomists for standard genome sequencing and annotation.</title>
        <authorList>
            <consortium name="The Broad Institute Genomics Platform"/>
            <consortium name="The Broad Institute Genome Sequencing Center for Infectious Disease"/>
            <person name="Wu L."/>
            <person name="Ma J."/>
        </authorList>
    </citation>
    <scope>NUCLEOTIDE SEQUENCE [LARGE SCALE GENOMIC DNA]</scope>
    <source>
        <strain evidence="4">CGMCC 1.15774</strain>
    </source>
</reference>
<dbReference type="EMBL" id="JBHSCL010000013">
    <property type="protein sequence ID" value="MFC4222170.1"/>
    <property type="molecule type" value="Genomic_DNA"/>
</dbReference>
<feature type="domain" description="Lipid/polyisoprenoid-binding YceI-like" evidence="2">
    <location>
        <begin position="27"/>
        <end position="189"/>
    </location>
</feature>
<evidence type="ECO:0000259" key="2">
    <source>
        <dbReference type="SMART" id="SM00867"/>
    </source>
</evidence>
<organism evidence="3 4">
    <name type="scientific">Flagellimonas marina</name>
    <dbReference type="NCBI Taxonomy" id="1775168"/>
    <lineage>
        <taxon>Bacteria</taxon>
        <taxon>Pseudomonadati</taxon>
        <taxon>Bacteroidota</taxon>
        <taxon>Flavobacteriia</taxon>
        <taxon>Flavobacteriales</taxon>
        <taxon>Flavobacteriaceae</taxon>
        <taxon>Flagellimonas</taxon>
    </lineage>
</organism>
<accession>A0ABV8PSI0</accession>
<feature type="signal peptide" evidence="1">
    <location>
        <begin position="1"/>
        <end position="22"/>
    </location>
</feature>
<dbReference type="PANTHER" id="PTHR34406:SF1">
    <property type="entry name" value="PROTEIN YCEI"/>
    <property type="match status" value="1"/>
</dbReference>
<dbReference type="InterPro" id="IPR036761">
    <property type="entry name" value="TTHA0802/YceI-like_sf"/>
</dbReference>
<proteinExistence type="predicted"/>
<dbReference type="Proteomes" id="UP001595841">
    <property type="component" value="Unassembled WGS sequence"/>
</dbReference>
<evidence type="ECO:0000256" key="1">
    <source>
        <dbReference type="SAM" id="SignalP"/>
    </source>
</evidence>
<name>A0ABV8PSI0_9FLAO</name>
<dbReference type="InterPro" id="IPR007372">
    <property type="entry name" value="Lipid/polyisoprenoid-bd_YceI"/>
</dbReference>
<dbReference type="Gene3D" id="2.40.128.110">
    <property type="entry name" value="Lipid/polyisoprenoid-binding, YceI-like"/>
    <property type="match status" value="1"/>
</dbReference>
<gene>
    <name evidence="3" type="ORF">ACFOWS_18625</name>
</gene>
<dbReference type="Pfam" id="PF04264">
    <property type="entry name" value="YceI"/>
    <property type="match status" value="1"/>
</dbReference>
<protein>
    <submittedName>
        <fullName evidence="3">YceI family protein</fullName>
    </submittedName>
</protein>
<comment type="caution">
    <text evidence="3">The sequence shown here is derived from an EMBL/GenBank/DDBJ whole genome shotgun (WGS) entry which is preliminary data.</text>
</comment>
<keyword evidence="1" id="KW-0732">Signal</keyword>
<dbReference type="RefSeq" id="WP_366584405.1">
    <property type="nucleotide sequence ID" value="NZ_JBHSCL010000013.1"/>
</dbReference>